<evidence type="ECO:0000313" key="4">
    <source>
        <dbReference type="Proteomes" id="UP000658278"/>
    </source>
</evidence>
<dbReference type="EMBL" id="JAENII010000013">
    <property type="protein sequence ID" value="MBK1828401.1"/>
    <property type="molecule type" value="Genomic_DNA"/>
</dbReference>
<comment type="caution">
    <text evidence="3">The sequence shown here is derived from an EMBL/GenBank/DDBJ whole genome shotgun (WGS) entry which is preliminary data.</text>
</comment>
<sequence>MRSLLALALLFGTLPMVSCTTNDPDLNPQSSAPESSSRRIPWNSPVAGQGGGALGSLPQQQRR</sequence>
<gene>
    <name evidence="3" type="ORF">JIN81_15315</name>
</gene>
<dbReference type="Proteomes" id="UP000658278">
    <property type="component" value="Unassembled WGS sequence"/>
</dbReference>
<feature type="signal peptide" evidence="2">
    <location>
        <begin position="1"/>
        <end position="18"/>
    </location>
</feature>
<organism evidence="3 4">
    <name type="scientific">Haloferula rosea</name>
    <dbReference type="NCBI Taxonomy" id="490093"/>
    <lineage>
        <taxon>Bacteria</taxon>
        <taxon>Pseudomonadati</taxon>
        <taxon>Verrucomicrobiota</taxon>
        <taxon>Verrucomicrobiia</taxon>
        <taxon>Verrucomicrobiales</taxon>
        <taxon>Verrucomicrobiaceae</taxon>
        <taxon>Haloferula</taxon>
    </lineage>
</organism>
<evidence type="ECO:0000256" key="2">
    <source>
        <dbReference type="SAM" id="SignalP"/>
    </source>
</evidence>
<feature type="compositionally biased region" description="Polar residues" evidence="1">
    <location>
        <begin position="21"/>
        <end position="35"/>
    </location>
</feature>
<feature type="region of interest" description="Disordered" evidence="1">
    <location>
        <begin position="21"/>
        <end position="63"/>
    </location>
</feature>
<keyword evidence="4" id="KW-1185">Reference proteome</keyword>
<evidence type="ECO:0000256" key="1">
    <source>
        <dbReference type="SAM" id="MobiDB-lite"/>
    </source>
</evidence>
<dbReference type="RefSeq" id="WP_200281745.1">
    <property type="nucleotide sequence ID" value="NZ_JAENII010000013.1"/>
</dbReference>
<evidence type="ECO:0000313" key="3">
    <source>
        <dbReference type="EMBL" id="MBK1828401.1"/>
    </source>
</evidence>
<feature type="chain" id="PRO_5037036366" evidence="2">
    <location>
        <begin position="19"/>
        <end position="63"/>
    </location>
</feature>
<accession>A0A934RFU8</accession>
<reference evidence="3" key="1">
    <citation type="submission" date="2021-01" db="EMBL/GenBank/DDBJ databases">
        <title>Modified the classification status of verrucomicrobia.</title>
        <authorList>
            <person name="Feng X."/>
        </authorList>
    </citation>
    <scope>NUCLEOTIDE SEQUENCE</scope>
    <source>
        <strain evidence="3">KCTC 22201</strain>
    </source>
</reference>
<protein>
    <submittedName>
        <fullName evidence="3">Uncharacterized protein</fullName>
    </submittedName>
</protein>
<dbReference type="AlphaFoldDB" id="A0A934RFU8"/>
<name>A0A934RFU8_9BACT</name>
<proteinExistence type="predicted"/>
<keyword evidence="2" id="KW-0732">Signal</keyword>